<feature type="domain" description="Carboxymuconolactone decarboxylase-like" evidence="1">
    <location>
        <begin position="44"/>
        <end position="107"/>
    </location>
</feature>
<dbReference type="Proteomes" id="UP001595898">
    <property type="component" value="Unassembled WGS sequence"/>
</dbReference>
<dbReference type="SUPFAM" id="SSF69118">
    <property type="entry name" value="AhpD-like"/>
    <property type="match status" value="1"/>
</dbReference>
<reference evidence="2 3" key="1">
    <citation type="journal article" date="2019" name="Int. J. Syst. Evol. Microbiol.">
        <title>The Global Catalogue of Microorganisms (GCM) 10K type strain sequencing project: providing services to taxonomists for standard genome sequencing and annotation.</title>
        <authorList>
            <consortium name="The Broad Institute Genomics Platform"/>
            <consortium name="The Broad Institute Genome Sequencing Center for Infectious Disease"/>
            <person name="Wu L."/>
            <person name="Ma J."/>
        </authorList>
    </citation>
    <scope>NUCLEOTIDE SEQUENCE [LARGE SCALE GENOMIC DNA]</scope>
    <source>
        <strain evidence="2 3">WLHS5</strain>
    </source>
</reference>
<evidence type="ECO:0000259" key="1">
    <source>
        <dbReference type="Pfam" id="PF02627"/>
    </source>
</evidence>
<name>A0ABD5PTJ6_9EURY</name>
<dbReference type="Gene3D" id="1.20.1290.10">
    <property type="entry name" value="AhpD-like"/>
    <property type="match status" value="1"/>
</dbReference>
<dbReference type="PANTHER" id="PTHR35446:SF2">
    <property type="entry name" value="CARBOXYMUCONOLACTONE DECARBOXYLASE-LIKE DOMAIN-CONTAINING PROTEIN"/>
    <property type="match status" value="1"/>
</dbReference>
<comment type="caution">
    <text evidence="2">The sequence shown here is derived from an EMBL/GenBank/DDBJ whole genome shotgun (WGS) entry which is preliminary data.</text>
</comment>
<dbReference type="AlphaFoldDB" id="A0ABD5PTJ6"/>
<organism evidence="2 3">
    <name type="scientific">Halosolutus amylolyticus</name>
    <dbReference type="NCBI Taxonomy" id="2932267"/>
    <lineage>
        <taxon>Archaea</taxon>
        <taxon>Methanobacteriati</taxon>
        <taxon>Methanobacteriota</taxon>
        <taxon>Stenosarchaea group</taxon>
        <taxon>Halobacteria</taxon>
        <taxon>Halobacteriales</taxon>
        <taxon>Natrialbaceae</taxon>
        <taxon>Halosolutus</taxon>
    </lineage>
</organism>
<dbReference type="InterPro" id="IPR003779">
    <property type="entry name" value="CMD-like"/>
</dbReference>
<evidence type="ECO:0000313" key="3">
    <source>
        <dbReference type="Proteomes" id="UP001595898"/>
    </source>
</evidence>
<dbReference type="RefSeq" id="WP_265339083.1">
    <property type="nucleotide sequence ID" value="NZ_JALIQP010000001.1"/>
</dbReference>
<gene>
    <name evidence="2" type="ORF">ACFO5R_18005</name>
</gene>
<dbReference type="InterPro" id="IPR029032">
    <property type="entry name" value="AhpD-like"/>
</dbReference>
<protein>
    <submittedName>
        <fullName evidence="2">Carboxymuconolactone decarboxylase family protein</fullName>
    </submittedName>
</protein>
<keyword evidence="3" id="KW-1185">Reference proteome</keyword>
<dbReference type="NCBIfam" id="TIGR00778">
    <property type="entry name" value="ahpD_dom"/>
    <property type="match status" value="1"/>
</dbReference>
<dbReference type="PANTHER" id="PTHR35446">
    <property type="entry name" value="SI:CH211-175M2.5"/>
    <property type="match status" value="1"/>
</dbReference>
<dbReference type="EMBL" id="JBHSFA010000009">
    <property type="protein sequence ID" value="MFC4543823.1"/>
    <property type="molecule type" value="Genomic_DNA"/>
</dbReference>
<dbReference type="InterPro" id="IPR004675">
    <property type="entry name" value="AhpD_core"/>
</dbReference>
<proteinExistence type="predicted"/>
<evidence type="ECO:0000313" key="2">
    <source>
        <dbReference type="EMBL" id="MFC4543823.1"/>
    </source>
</evidence>
<dbReference type="Pfam" id="PF02627">
    <property type="entry name" value="CMD"/>
    <property type="match status" value="1"/>
</dbReference>
<accession>A0ABD5PTJ6</accession>
<sequence>MSATGRSPGDFQKKTFTIRSLATGIVRFVHNVPRLVRAKRADRVSDQFAEKIMLAVTAVNDCQYCTRYHTDLARETGVDGETIARILENDVDAAVDDTELPALLFAQQYAETDEKPGREAVMALRDAYGRETAADVLAFVRAIYFGNLLGNTYDGVRFALARRAKAGRRGLQDAASRIGRAVERLRERCPV</sequence>